<evidence type="ECO:0000313" key="1">
    <source>
        <dbReference type="EMBL" id="MCF2527440.1"/>
    </source>
</evidence>
<proteinExistence type="predicted"/>
<accession>A0AA41PX16</accession>
<sequence>MIVMQPVLEVAADDGFALWPVVASDGFGYLALHGGMSPAEVGTAVMTLARYNDVAPEAGPSGDPRAAFLDALLTGDGALAPGGMRVVDSASGVVFLPGCCNGFEDRLAWYDVLDGSGFAGFGHGPDPTAERLGDRVRLTVDGEAANSPFIDVAPDELRRLLAGAEQDLAGFAALAHAWAVAQVPAQAARLTAALREAFALPPQD</sequence>
<comment type="caution">
    <text evidence="1">The sequence shown here is derived from an EMBL/GenBank/DDBJ whole genome shotgun (WGS) entry which is preliminary data.</text>
</comment>
<dbReference type="Proteomes" id="UP001165378">
    <property type="component" value="Unassembled WGS sequence"/>
</dbReference>
<reference evidence="1" key="1">
    <citation type="submission" date="2022-01" db="EMBL/GenBank/DDBJ databases">
        <title>Genome-Based Taxonomic Classification of the Phylum Actinobacteria.</title>
        <authorList>
            <person name="Gao Y."/>
        </authorList>
    </citation>
    <scope>NUCLEOTIDE SEQUENCE</scope>
    <source>
        <strain evidence="1">KLBMP 8922</strain>
    </source>
</reference>
<keyword evidence="2" id="KW-1185">Reference proteome</keyword>
<organism evidence="1 2">
    <name type="scientific">Yinghuangia soli</name>
    <dbReference type="NCBI Taxonomy" id="2908204"/>
    <lineage>
        <taxon>Bacteria</taxon>
        <taxon>Bacillati</taxon>
        <taxon>Actinomycetota</taxon>
        <taxon>Actinomycetes</taxon>
        <taxon>Kitasatosporales</taxon>
        <taxon>Streptomycetaceae</taxon>
        <taxon>Yinghuangia</taxon>
    </lineage>
</organism>
<name>A0AA41PX16_9ACTN</name>
<dbReference type="RefSeq" id="WP_235051593.1">
    <property type="nucleotide sequence ID" value="NZ_JAKFHA010000004.1"/>
</dbReference>
<evidence type="ECO:0000313" key="2">
    <source>
        <dbReference type="Proteomes" id="UP001165378"/>
    </source>
</evidence>
<dbReference type="AlphaFoldDB" id="A0AA41PX16"/>
<protein>
    <submittedName>
        <fullName evidence="1">Uncharacterized protein</fullName>
    </submittedName>
</protein>
<gene>
    <name evidence="1" type="ORF">LZ495_09480</name>
</gene>
<dbReference type="EMBL" id="JAKFHA010000004">
    <property type="protein sequence ID" value="MCF2527440.1"/>
    <property type="molecule type" value="Genomic_DNA"/>
</dbReference>